<proteinExistence type="predicted"/>
<reference evidence="2" key="1">
    <citation type="submission" date="2019-08" db="EMBL/GenBank/DDBJ databases">
        <authorList>
            <person name="Kucharzyk K."/>
            <person name="Murdoch R.W."/>
            <person name="Higgins S."/>
            <person name="Loffler F."/>
        </authorList>
    </citation>
    <scope>NUCLEOTIDE SEQUENCE</scope>
</reference>
<accession>A0A645AUH7</accession>
<comment type="caution">
    <text evidence="2">The sequence shown here is derived from an EMBL/GenBank/DDBJ whole genome shotgun (WGS) entry which is preliminary data.</text>
</comment>
<dbReference type="AlphaFoldDB" id="A0A645AUH7"/>
<organism evidence="2">
    <name type="scientific">bioreactor metagenome</name>
    <dbReference type="NCBI Taxonomy" id="1076179"/>
    <lineage>
        <taxon>unclassified sequences</taxon>
        <taxon>metagenomes</taxon>
        <taxon>ecological metagenomes</taxon>
    </lineage>
</organism>
<protein>
    <submittedName>
        <fullName evidence="2">Uncharacterized protein</fullName>
    </submittedName>
</protein>
<dbReference type="EMBL" id="VSSQ01014867">
    <property type="protein sequence ID" value="MPM54573.1"/>
    <property type="molecule type" value="Genomic_DNA"/>
</dbReference>
<name>A0A645AUH7_9ZZZZ</name>
<evidence type="ECO:0000256" key="1">
    <source>
        <dbReference type="SAM" id="MobiDB-lite"/>
    </source>
</evidence>
<feature type="region of interest" description="Disordered" evidence="1">
    <location>
        <begin position="183"/>
        <end position="206"/>
    </location>
</feature>
<evidence type="ECO:0000313" key="2">
    <source>
        <dbReference type="EMBL" id="MPM54573.1"/>
    </source>
</evidence>
<gene>
    <name evidence="2" type="ORF">SDC9_101351</name>
</gene>
<sequence>MSAAGTAATAPLRSTVKSLWRPEAPTGATAVTAAMSFLWSTTTCRRCSTLDTNANISPKTVSRAQGKIARGEAAPTSLSKCRAARSSRMPKRDLSLEICRTANPLSLPRAARADLATLNLLHPQGRPRILPKTACAARWATSCWSSSSLPMSALSAFRTSASRRCCRSCRLPGQKSQITLLRHLSRSSESSRSTRESLMSWPTSRG</sequence>